<dbReference type="AlphaFoldDB" id="A0A367GQX0"/>
<name>A0A367GQX0_9SPHI</name>
<proteinExistence type="predicted"/>
<gene>
    <name evidence="2" type="ORF">DJ568_07940</name>
</gene>
<feature type="transmembrane region" description="Helical" evidence="1">
    <location>
        <begin position="24"/>
        <end position="46"/>
    </location>
</feature>
<accession>A0A367GQX0</accession>
<evidence type="ECO:0000313" key="3">
    <source>
        <dbReference type="Proteomes" id="UP000253209"/>
    </source>
</evidence>
<evidence type="ECO:0000256" key="1">
    <source>
        <dbReference type="SAM" id="Phobius"/>
    </source>
</evidence>
<keyword evidence="1" id="KW-0812">Transmembrane</keyword>
<comment type="caution">
    <text evidence="2">The sequence shown here is derived from an EMBL/GenBank/DDBJ whole genome shotgun (WGS) entry which is preliminary data.</text>
</comment>
<protein>
    <submittedName>
        <fullName evidence="2">Uncharacterized protein</fullName>
    </submittedName>
</protein>
<sequence>MIHSSGLLEINFRKNQAYSRMLKLYNFILFKLLKNLIFFQHIYCILRNKVTRLNIFTADCKAL</sequence>
<dbReference type="EMBL" id="QGDC01000004">
    <property type="protein sequence ID" value="RCH55113.1"/>
    <property type="molecule type" value="Genomic_DNA"/>
</dbReference>
<dbReference type="Proteomes" id="UP000253209">
    <property type="component" value="Unassembled WGS sequence"/>
</dbReference>
<reference evidence="2 3" key="1">
    <citation type="submission" date="2018-05" db="EMBL/GenBank/DDBJ databases">
        <title>Mucilaginibacter hurinus sp. nov., isolated from briquette warehouse soil.</title>
        <authorList>
            <person name="Choi L."/>
        </authorList>
    </citation>
    <scope>NUCLEOTIDE SEQUENCE [LARGE SCALE GENOMIC DNA]</scope>
    <source>
        <strain evidence="2 3">ZR32</strain>
    </source>
</reference>
<keyword evidence="3" id="KW-1185">Reference proteome</keyword>
<keyword evidence="1" id="KW-0472">Membrane</keyword>
<keyword evidence="1" id="KW-1133">Transmembrane helix</keyword>
<evidence type="ECO:0000313" key="2">
    <source>
        <dbReference type="EMBL" id="RCH55113.1"/>
    </source>
</evidence>
<organism evidence="2 3">
    <name type="scientific">Mucilaginibacter hurinus</name>
    <dbReference type="NCBI Taxonomy" id="2201324"/>
    <lineage>
        <taxon>Bacteria</taxon>
        <taxon>Pseudomonadati</taxon>
        <taxon>Bacteroidota</taxon>
        <taxon>Sphingobacteriia</taxon>
        <taxon>Sphingobacteriales</taxon>
        <taxon>Sphingobacteriaceae</taxon>
        <taxon>Mucilaginibacter</taxon>
    </lineage>
</organism>